<name>A0A1I7XAD6_HETBA</name>
<dbReference type="Proteomes" id="UP000095283">
    <property type="component" value="Unplaced"/>
</dbReference>
<evidence type="ECO:0000313" key="2">
    <source>
        <dbReference type="WBParaSite" id="Hba_14556"/>
    </source>
</evidence>
<dbReference type="WBParaSite" id="Hba_14556">
    <property type="protein sequence ID" value="Hba_14556"/>
    <property type="gene ID" value="Hba_14556"/>
</dbReference>
<proteinExistence type="predicted"/>
<evidence type="ECO:0000313" key="1">
    <source>
        <dbReference type="Proteomes" id="UP000095283"/>
    </source>
</evidence>
<reference evidence="2" key="1">
    <citation type="submission" date="2016-11" db="UniProtKB">
        <authorList>
            <consortium name="WormBaseParasite"/>
        </authorList>
    </citation>
    <scope>IDENTIFICATION</scope>
</reference>
<protein>
    <submittedName>
        <fullName evidence="2">Ovule protein</fullName>
    </submittedName>
</protein>
<accession>A0A1I7XAD6</accession>
<dbReference type="AlphaFoldDB" id="A0A1I7XAD6"/>
<keyword evidence="1" id="KW-1185">Reference proteome</keyword>
<organism evidence="1 2">
    <name type="scientific">Heterorhabditis bacteriophora</name>
    <name type="common">Entomopathogenic nematode worm</name>
    <dbReference type="NCBI Taxonomy" id="37862"/>
    <lineage>
        <taxon>Eukaryota</taxon>
        <taxon>Metazoa</taxon>
        <taxon>Ecdysozoa</taxon>
        <taxon>Nematoda</taxon>
        <taxon>Chromadorea</taxon>
        <taxon>Rhabditida</taxon>
        <taxon>Rhabditina</taxon>
        <taxon>Rhabditomorpha</taxon>
        <taxon>Strongyloidea</taxon>
        <taxon>Heterorhabditidae</taxon>
        <taxon>Heterorhabditis</taxon>
    </lineage>
</organism>
<sequence length="65" mass="7327">MGIPCCVSMIHVSRGSRRARVTLVYGVTFLQLDLRSKQQPSYLTSASCRSLMFQSILYFPSLIIV</sequence>